<dbReference type="BioCyc" id="CNIT1237085:G1324-1887-MONOMER"/>
<dbReference type="Proteomes" id="UP000008037">
    <property type="component" value="Chromosome"/>
</dbReference>
<evidence type="ECO:0000313" key="1">
    <source>
        <dbReference type="EMBL" id="AFU58821.1"/>
    </source>
</evidence>
<dbReference type="InParanoid" id="K0IBY4"/>
<dbReference type="GO" id="GO:0003746">
    <property type="term" value="F:translation elongation factor activity"/>
    <property type="evidence" value="ECO:0007669"/>
    <property type="project" value="UniProtKB-KW"/>
</dbReference>
<reference evidence="1 2" key="1">
    <citation type="journal article" date="2012" name="Environ. Microbiol.">
        <title>The genome of the ammonia-oxidizing Candidatus Nitrososphaera gargensis: insights into metabolic versatility and environmental adaptations.</title>
        <authorList>
            <person name="Spang A."/>
            <person name="Poehlein A."/>
            <person name="Offre P."/>
            <person name="Zumbragel S."/>
            <person name="Haider S."/>
            <person name="Rychlik N."/>
            <person name="Nowka B."/>
            <person name="Schmeisser C."/>
            <person name="Lebedeva E.V."/>
            <person name="Rattei T."/>
            <person name="Bohm C."/>
            <person name="Schmid M."/>
            <person name="Galushko A."/>
            <person name="Hatzenpichler R."/>
            <person name="Weinmaier T."/>
            <person name="Daniel R."/>
            <person name="Schleper C."/>
            <person name="Spieck E."/>
            <person name="Streit W."/>
            <person name="Wagner M."/>
        </authorList>
    </citation>
    <scope>NUCLEOTIDE SEQUENCE [LARGE SCALE GENOMIC DNA]</scope>
    <source>
        <strain evidence="2">Ga9.2</strain>
    </source>
</reference>
<dbReference type="STRING" id="1237085.Ngar_c18890"/>
<organism evidence="1 2">
    <name type="scientific">Nitrososphaera gargensis (strain Ga9.2)</name>
    <dbReference type="NCBI Taxonomy" id="1237085"/>
    <lineage>
        <taxon>Archaea</taxon>
        <taxon>Nitrososphaerota</taxon>
        <taxon>Nitrososphaeria</taxon>
        <taxon>Nitrososphaerales</taxon>
        <taxon>Nitrososphaeraceae</taxon>
        <taxon>Nitrososphaera</taxon>
    </lineage>
</organism>
<keyword evidence="1" id="KW-0251">Elongation factor</keyword>
<dbReference type="KEGG" id="nga:Ngar_c18890"/>
<dbReference type="AlphaFoldDB" id="K0IBY4"/>
<sequence>MKSAICPFDAKSGVLCSKCESKLESGSITRDDVEAAIKLARLADRNQDVDKFTLVRGAKVDDDFVLVLRSPDVIALQRDSELADKIEDAFGQKVWFVESESSERRFIEGLLRPLKVLSVNLFWLPDGNKLTKVIVAGDSRKAWVNIEKVQKIAKTVRNIELLIEFENNNNR</sequence>
<name>K0IBY4_NITGG</name>
<dbReference type="HOGENOM" id="CLU_132460_1_0_2"/>
<gene>
    <name evidence="1" type="ordered locus">Ngar_c18890</name>
</gene>
<dbReference type="OrthoDB" id="4111at2157"/>
<dbReference type="GeneID" id="13795752"/>
<evidence type="ECO:0000313" key="2">
    <source>
        <dbReference type="Proteomes" id="UP000008037"/>
    </source>
</evidence>
<protein>
    <submittedName>
        <fullName evidence="1">Putative transcription elongation factor NusA</fullName>
    </submittedName>
</protein>
<accession>K0IBY4</accession>
<proteinExistence type="predicted"/>
<dbReference type="EMBL" id="CP002408">
    <property type="protein sequence ID" value="AFU58821.1"/>
    <property type="molecule type" value="Genomic_DNA"/>
</dbReference>
<keyword evidence="1" id="KW-0648">Protein biosynthesis</keyword>
<dbReference type="RefSeq" id="WP_015019358.1">
    <property type="nucleotide sequence ID" value="NC_018719.1"/>
</dbReference>
<keyword evidence="2" id="KW-1185">Reference proteome</keyword>